<keyword evidence="3" id="KW-1185">Reference proteome</keyword>
<evidence type="ECO:0000313" key="3">
    <source>
        <dbReference type="Proteomes" id="UP000594865"/>
    </source>
</evidence>
<evidence type="ECO:0000313" key="2">
    <source>
        <dbReference type="EMBL" id="QPT38753.1"/>
    </source>
</evidence>
<dbReference type="GeneID" id="84021206"/>
<gene>
    <name evidence="2" type="ORF">I6G28_04285</name>
</gene>
<sequence length="567" mass="66305">MKNVILNGKLNEFKKRHSISKEKEDTAFEKFVNYSILNAEYYDSFSFNKVSTGTAYGIDGVAIAINGIIVNDLKDEITTYTNADFDAKFTFIQTKTSDSFDKGDFLKFIESIAKFFLDDEKYFPPEIKKLYGIRHTIYERAAKLKKLPEVSIYYVYSGYANSSLYETIEFSKEQLRKQVERYVSKINCHIFDSEQISIAYREAQNEITKDFKLEKHITLPQISGTEYAYLGVIKCKDFVELISRATGEINKGLFADNVRDFLGNNLINNSINKTIEDINEKDKFALLNNGITIVAKEISSRGDIFTIRKFQIVNGCQTSHVIFNAKNNLDDNMYVTLKLIQTSDINLTNRIIETTNSQSRVMKEALVAINPYHRKLEDYFSGMRHSGYRYYYERRSHQFDDFDDITRNDIVTIPSLIKSFVSIMLSEPHKVHYYYGTLINQYMQKEDNSHKDVNLFDEETHPRIYFIAHHLLMKVSESINLSKKSLSPWRYHIAFLIKNEILPNLDLKQKYKDKNISEFLQVITDNFQDSFERVVNFLNSKKLTIQKDQNRNPKITKELIEEYKRKP</sequence>
<dbReference type="InterPro" id="IPR018891">
    <property type="entry name" value="AIPR_C"/>
</dbReference>
<evidence type="ECO:0000259" key="1">
    <source>
        <dbReference type="Pfam" id="PF10592"/>
    </source>
</evidence>
<dbReference type="Proteomes" id="UP000594865">
    <property type="component" value="Chromosome"/>
</dbReference>
<reference evidence="2 3" key="1">
    <citation type="submission" date="2020-12" db="EMBL/GenBank/DDBJ databases">
        <title>FDA dAtabase for Regulatory Grade micrObial Sequences (FDA-ARGOS): Supporting development and validation of Infectious Disease Dx tests.</title>
        <authorList>
            <person name="Sproer C."/>
            <person name="Gronow S."/>
            <person name="Severitt S."/>
            <person name="Schroder I."/>
            <person name="Tallon L."/>
            <person name="Sadzewicz L."/>
            <person name="Zhao X."/>
            <person name="Boylan J."/>
            <person name="Ott S."/>
            <person name="Bowen H."/>
            <person name="Vavikolanu K."/>
            <person name="Mehta A."/>
            <person name="Aluvathingal J."/>
            <person name="Nadendla S."/>
            <person name="Lowell S."/>
            <person name="Myers T."/>
            <person name="Yan Y."/>
            <person name="Sichtig H."/>
        </authorList>
    </citation>
    <scope>NUCLEOTIDE SEQUENCE [LARGE SCALE GENOMIC DNA]</scope>
    <source>
        <strain evidence="2 3">FDAARGOS_871</strain>
    </source>
</reference>
<name>A0A7T3BN32_NEICI</name>
<dbReference type="RefSeq" id="WP_111727086.1">
    <property type="nucleotide sequence ID" value="NZ_CP065726.1"/>
</dbReference>
<dbReference type="AlphaFoldDB" id="A0A7T3BN32"/>
<accession>A0A7T3BN32</accession>
<protein>
    <submittedName>
        <fullName evidence="2">AIPR family protein</fullName>
    </submittedName>
</protein>
<dbReference type="Pfam" id="PF10592">
    <property type="entry name" value="AIPR"/>
    <property type="match status" value="1"/>
</dbReference>
<organism evidence="2 3">
    <name type="scientific">Neisseria cinerea</name>
    <dbReference type="NCBI Taxonomy" id="483"/>
    <lineage>
        <taxon>Bacteria</taxon>
        <taxon>Pseudomonadati</taxon>
        <taxon>Pseudomonadota</taxon>
        <taxon>Betaproteobacteria</taxon>
        <taxon>Neisseriales</taxon>
        <taxon>Neisseriaceae</taxon>
        <taxon>Neisseria</taxon>
    </lineage>
</organism>
<dbReference type="EMBL" id="CP065726">
    <property type="protein sequence ID" value="QPT38753.1"/>
    <property type="molecule type" value="Genomic_DNA"/>
</dbReference>
<feature type="domain" description="Abortive phage infection protein C-terminal" evidence="1">
    <location>
        <begin position="254"/>
        <end position="531"/>
    </location>
</feature>
<proteinExistence type="predicted"/>